<name>A0A0S3F4R9_9SPHN</name>
<reference evidence="1 2" key="1">
    <citation type="submission" date="2015-11" db="EMBL/GenBank/DDBJ databases">
        <title>A Two-component Flavoprotein Monooxygenase System MeaXY Responsible for para-Hydroxylation of 2-Methyl-6-ethylaniline and 2,6-Diethylaniline in Sphingobium baderi DE-13.</title>
        <authorList>
            <person name="Cheng M."/>
            <person name="Meng Q."/>
            <person name="Yang Y."/>
            <person name="Chu C."/>
            <person name="Yan X."/>
            <person name="He J."/>
            <person name="Li S."/>
        </authorList>
    </citation>
    <scope>NUCLEOTIDE SEQUENCE [LARGE SCALE GENOMIC DNA]</scope>
    <source>
        <strain evidence="1 2">DE-13</strain>
    </source>
</reference>
<dbReference type="STRING" id="1332080.ATN00_11755"/>
<sequence>MQAPTNIFEAIALQKCLIATYNKMVVKLAPHILYTRHDEMFIDAVTIERDGRSPRELKLGTFKLSGLGNIGVVDEPFEAMHGLYDETDDKYKGVTLFAVQSENATA</sequence>
<organism evidence="1 2">
    <name type="scientific">Sphingobium baderi</name>
    <dbReference type="NCBI Taxonomy" id="1332080"/>
    <lineage>
        <taxon>Bacteria</taxon>
        <taxon>Pseudomonadati</taxon>
        <taxon>Pseudomonadota</taxon>
        <taxon>Alphaproteobacteria</taxon>
        <taxon>Sphingomonadales</taxon>
        <taxon>Sphingomonadaceae</taxon>
        <taxon>Sphingobium</taxon>
    </lineage>
</organism>
<proteinExistence type="predicted"/>
<evidence type="ECO:0008006" key="3">
    <source>
        <dbReference type="Google" id="ProtNLM"/>
    </source>
</evidence>
<protein>
    <recommendedName>
        <fullName evidence="3">WYL domain-containing protein</fullName>
    </recommendedName>
</protein>
<dbReference type="OrthoDB" id="7428487at2"/>
<accession>A0A0S3F4R9</accession>
<dbReference type="AlphaFoldDB" id="A0A0S3F4R9"/>
<dbReference type="KEGG" id="sbd:ATN00_11755"/>
<dbReference type="RefSeq" id="WP_062068717.1">
    <property type="nucleotide sequence ID" value="NZ_CP013264.1"/>
</dbReference>
<dbReference type="Proteomes" id="UP000056968">
    <property type="component" value="Chromosome"/>
</dbReference>
<evidence type="ECO:0000313" key="2">
    <source>
        <dbReference type="Proteomes" id="UP000056968"/>
    </source>
</evidence>
<gene>
    <name evidence="1" type="ORF">ATN00_11755</name>
</gene>
<dbReference type="EMBL" id="CP013264">
    <property type="protein sequence ID" value="ALR22578.1"/>
    <property type="molecule type" value="Genomic_DNA"/>
</dbReference>
<keyword evidence="2" id="KW-1185">Reference proteome</keyword>
<evidence type="ECO:0000313" key="1">
    <source>
        <dbReference type="EMBL" id="ALR22578.1"/>
    </source>
</evidence>